<feature type="compositionally biased region" description="Gly residues" evidence="1">
    <location>
        <begin position="56"/>
        <end position="69"/>
    </location>
</feature>
<sequence length="84" mass="8423">VVADSKWPAGLSSVRQTMERRADNTWQTSSGTDGTPKAPNSSGYVETQQPPISTASGGGSTGSSGGGGTPTPAVVYPKILISEG</sequence>
<feature type="region of interest" description="Disordered" evidence="1">
    <location>
        <begin position="1"/>
        <end position="84"/>
    </location>
</feature>
<reference evidence="2" key="1">
    <citation type="journal article" date="2015" name="Nature">
        <title>Complex archaea that bridge the gap between prokaryotes and eukaryotes.</title>
        <authorList>
            <person name="Spang A."/>
            <person name="Saw J.H."/>
            <person name="Jorgensen S.L."/>
            <person name="Zaremba-Niedzwiedzka K."/>
            <person name="Martijn J."/>
            <person name="Lind A.E."/>
            <person name="van Eijk R."/>
            <person name="Schleper C."/>
            <person name="Guy L."/>
            <person name="Ettema T.J."/>
        </authorList>
    </citation>
    <scope>NUCLEOTIDE SEQUENCE</scope>
</reference>
<protein>
    <submittedName>
        <fullName evidence="2">Uncharacterized protein</fullName>
    </submittedName>
</protein>
<comment type="caution">
    <text evidence="2">The sequence shown here is derived from an EMBL/GenBank/DDBJ whole genome shotgun (WGS) entry which is preliminary data.</text>
</comment>
<name>A0A0F9AC25_9ZZZZ</name>
<dbReference type="EMBL" id="LAZR01043422">
    <property type="protein sequence ID" value="KKL07119.1"/>
    <property type="molecule type" value="Genomic_DNA"/>
</dbReference>
<feature type="non-terminal residue" evidence="2">
    <location>
        <position position="1"/>
    </location>
</feature>
<dbReference type="AlphaFoldDB" id="A0A0F9AC25"/>
<organism evidence="2">
    <name type="scientific">marine sediment metagenome</name>
    <dbReference type="NCBI Taxonomy" id="412755"/>
    <lineage>
        <taxon>unclassified sequences</taxon>
        <taxon>metagenomes</taxon>
        <taxon>ecological metagenomes</taxon>
    </lineage>
</organism>
<accession>A0A0F9AC25</accession>
<feature type="compositionally biased region" description="Polar residues" evidence="1">
    <location>
        <begin position="24"/>
        <end position="52"/>
    </location>
</feature>
<proteinExistence type="predicted"/>
<evidence type="ECO:0000313" key="2">
    <source>
        <dbReference type="EMBL" id="KKL07119.1"/>
    </source>
</evidence>
<gene>
    <name evidence="2" type="ORF">LCGC14_2589240</name>
</gene>
<evidence type="ECO:0000256" key="1">
    <source>
        <dbReference type="SAM" id="MobiDB-lite"/>
    </source>
</evidence>